<name>A0A0M3ILX2_ASCLU</name>
<dbReference type="Proteomes" id="UP000036681">
    <property type="component" value="Unplaced"/>
</dbReference>
<proteinExistence type="predicted"/>
<organism evidence="1 2">
    <name type="scientific">Ascaris lumbricoides</name>
    <name type="common">Giant roundworm</name>
    <dbReference type="NCBI Taxonomy" id="6252"/>
    <lineage>
        <taxon>Eukaryota</taxon>
        <taxon>Metazoa</taxon>
        <taxon>Ecdysozoa</taxon>
        <taxon>Nematoda</taxon>
        <taxon>Chromadorea</taxon>
        <taxon>Rhabditida</taxon>
        <taxon>Spirurina</taxon>
        <taxon>Ascaridomorpha</taxon>
        <taxon>Ascaridoidea</taxon>
        <taxon>Ascarididae</taxon>
        <taxon>Ascaris</taxon>
    </lineage>
</organism>
<evidence type="ECO:0000313" key="1">
    <source>
        <dbReference type="Proteomes" id="UP000036681"/>
    </source>
</evidence>
<evidence type="ECO:0000313" key="2">
    <source>
        <dbReference type="WBParaSite" id="ALUE_0001975001-mRNA-1"/>
    </source>
</evidence>
<dbReference type="WBParaSite" id="ALUE_0001975001-mRNA-1">
    <property type="protein sequence ID" value="ALUE_0001975001-mRNA-1"/>
    <property type="gene ID" value="ALUE_0001975001"/>
</dbReference>
<sequence>MPYYTVDIFVVEPSSTLASKVPSSRASLSLKNSVDSSKTGSAHSLRQLQEMALTAFGREKWIPGKYETVEVELTRDPVLGLGITVAGYVHKKVNNKIQIAELFKRGPSSMYLFDVSTISSASQKMRMATHDQPEDRETLAHCAGLILVNYRSNEWDLGYDGIKICLKQLSLTKHNQFNEATKCAL</sequence>
<accession>A0A0M3ILX2</accession>
<protein>
    <submittedName>
        <fullName evidence="2">Tudor domain-containing protein</fullName>
    </submittedName>
</protein>
<reference evidence="2" key="1">
    <citation type="submission" date="2017-02" db="UniProtKB">
        <authorList>
            <consortium name="WormBaseParasite"/>
        </authorList>
    </citation>
    <scope>IDENTIFICATION</scope>
</reference>
<dbReference type="AlphaFoldDB" id="A0A0M3ILX2"/>
<keyword evidence="1" id="KW-1185">Reference proteome</keyword>